<feature type="signal peptide" evidence="2">
    <location>
        <begin position="1"/>
        <end position="19"/>
    </location>
</feature>
<evidence type="ECO:0000313" key="3">
    <source>
        <dbReference type="EMBL" id="MBS7810724.1"/>
    </source>
</evidence>
<feature type="chain" id="PRO_5047212520" evidence="2">
    <location>
        <begin position="20"/>
        <end position="167"/>
    </location>
</feature>
<evidence type="ECO:0000313" key="4">
    <source>
        <dbReference type="Proteomes" id="UP000766336"/>
    </source>
</evidence>
<organism evidence="3 4">
    <name type="scientific">Roseococcus pinisoli</name>
    <dbReference type="NCBI Taxonomy" id="2835040"/>
    <lineage>
        <taxon>Bacteria</taxon>
        <taxon>Pseudomonadati</taxon>
        <taxon>Pseudomonadota</taxon>
        <taxon>Alphaproteobacteria</taxon>
        <taxon>Acetobacterales</taxon>
        <taxon>Roseomonadaceae</taxon>
        <taxon>Roseococcus</taxon>
    </lineage>
</organism>
<protein>
    <submittedName>
        <fullName evidence="3">Uncharacterized protein</fullName>
    </submittedName>
</protein>
<feature type="region of interest" description="Disordered" evidence="1">
    <location>
        <begin position="147"/>
        <end position="167"/>
    </location>
</feature>
<keyword evidence="4" id="KW-1185">Reference proteome</keyword>
<evidence type="ECO:0000256" key="2">
    <source>
        <dbReference type="SAM" id="SignalP"/>
    </source>
</evidence>
<proteinExistence type="predicted"/>
<dbReference type="RefSeq" id="WP_213669328.1">
    <property type="nucleotide sequence ID" value="NZ_JAHCDA010000001.1"/>
</dbReference>
<dbReference type="EMBL" id="JAHCDA010000001">
    <property type="protein sequence ID" value="MBS7810724.1"/>
    <property type="molecule type" value="Genomic_DNA"/>
</dbReference>
<name>A0ABS5QAJ4_9PROT</name>
<dbReference type="Proteomes" id="UP000766336">
    <property type="component" value="Unassembled WGS sequence"/>
</dbReference>
<reference evidence="3 4" key="1">
    <citation type="submission" date="2021-05" db="EMBL/GenBank/DDBJ databases">
        <title>Roseococcus sp. XZZS9, whole genome shotgun sequencing project.</title>
        <authorList>
            <person name="Zhao G."/>
            <person name="Shen L."/>
        </authorList>
    </citation>
    <scope>NUCLEOTIDE SEQUENCE [LARGE SCALE GENOMIC DNA]</scope>
    <source>
        <strain evidence="3 4">XZZS9</strain>
    </source>
</reference>
<evidence type="ECO:0000256" key="1">
    <source>
        <dbReference type="SAM" id="MobiDB-lite"/>
    </source>
</evidence>
<keyword evidence="2" id="KW-0732">Signal</keyword>
<accession>A0ABS5QAJ4</accession>
<sequence>MRRRTLAAALLLAPGPAWARPSDDALGGLNGQHPSAYYIEATRLLGQGAPDDAVFLFYLGQLRFRTHLTARPERGRAGDGPLFGSLSESVGRPINEYAFGDLPALLATLDAVLAYDRQVPDRFTPPSEFPEAHRQVRDGMAAFRENVASRQEEIRRQRQANGLENRR</sequence>
<gene>
    <name evidence="3" type="ORF">KHU32_07230</name>
</gene>
<comment type="caution">
    <text evidence="3">The sequence shown here is derived from an EMBL/GenBank/DDBJ whole genome shotgun (WGS) entry which is preliminary data.</text>
</comment>